<dbReference type="EMBL" id="AGNL01008270">
    <property type="protein sequence ID" value="EJK70635.1"/>
    <property type="molecule type" value="Genomic_DNA"/>
</dbReference>
<keyword evidence="3" id="KW-1185">Reference proteome</keyword>
<dbReference type="AlphaFoldDB" id="K0SYY6"/>
<feature type="non-terminal residue" evidence="2">
    <location>
        <position position="1"/>
    </location>
</feature>
<proteinExistence type="predicted"/>
<comment type="caution">
    <text evidence="2">The sequence shown here is derived from an EMBL/GenBank/DDBJ whole genome shotgun (WGS) entry which is preliminary data.</text>
</comment>
<feature type="region of interest" description="Disordered" evidence="1">
    <location>
        <begin position="131"/>
        <end position="192"/>
    </location>
</feature>
<dbReference type="Proteomes" id="UP000266841">
    <property type="component" value="Unassembled WGS sequence"/>
</dbReference>
<gene>
    <name evidence="2" type="ORF">THAOC_07989</name>
</gene>
<evidence type="ECO:0000313" key="2">
    <source>
        <dbReference type="EMBL" id="EJK70635.1"/>
    </source>
</evidence>
<evidence type="ECO:0000256" key="1">
    <source>
        <dbReference type="SAM" id="MobiDB-lite"/>
    </source>
</evidence>
<feature type="region of interest" description="Disordered" evidence="1">
    <location>
        <begin position="1"/>
        <end position="48"/>
    </location>
</feature>
<protein>
    <submittedName>
        <fullName evidence="2">Uncharacterized protein</fullName>
    </submittedName>
</protein>
<feature type="compositionally biased region" description="Basic and acidic residues" evidence="1">
    <location>
        <begin position="276"/>
        <end position="303"/>
    </location>
</feature>
<evidence type="ECO:0000313" key="3">
    <source>
        <dbReference type="Proteomes" id="UP000266841"/>
    </source>
</evidence>
<feature type="region of interest" description="Disordered" evidence="1">
    <location>
        <begin position="249"/>
        <end position="331"/>
    </location>
</feature>
<reference evidence="2 3" key="1">
    <citation type="journal article" date="2012" name="Genome Biol.">
        <title>Genome and low-iron response of an oceanic diatom adapted to chronic iron limitation.</title>
        <authorList>
            <person name="Lommer M."/>
            <person name="Specht M."/>
            <person name="Roy A.S."/>
            <person name="Kraemer L."/>
            <person name="Andreson R."/>
            <person name="Gutowska M.A."/>
            <person name="Wolf J."/>
            <person name="Bergner S.V."/>
            <person name="Schilhabel M.B."/>
            <person name="Klostermeier U.C."/>
            <person name="Beiko R.G."/>
            <person name="Rosenstiel P."/>
            <person name="Hippler M."/>
            <person name="Laroche J."/>
        </authorList>
    </citation>
    <scope>NUCLEOTIDE SEQUENCE [LARGE SCALE GENOMIC DNA]</scope>
    <source>
        <strain evidence="2 3">CCMP1005</strain>
    </source>
</reference>
<sequence>EEAGADDGDARSSFRRGAAAAAADVGRMPGVGGLGTAPSLGEGRERRARRETVDIYPATPLICRNLSLSEEGGRAHGCLESGGCRSSTIVLWCRMTAGAPMKCHSETPCASTVARSFTASSGGGAAICAAERREEEAKGRQQTTMEGSQRPAERSDSMDEAAVLPGCPPPRPSPADWTPRKNEPLPVSRSCGALGESLGRGFVPARGRMRQARRTAEGTVDTAMPGPSGDSAVFLTGCRASRWDGCRRRAILGGPPADRGGARSQQTVLARRPRQRASDRKHPQRGKVADPSRLDPARIDDSASGRQMSSQRGHPRDGRPNDAGSLMESRG</sequence>
<accession>K0SYY6</accession>
<name>K0SYY6_THAOC</name>
<organism evidence="2 3">
    <name type="scientific">Thalassiosira oceanica</name>
    <name type="common">Marine diatom</name>
    <dbReference type="NCBI Taxonomy" id="159749"/>
    <lineage>
        <taxon>Eukaryota</taxon>
        <taxon>Sar</taxon>
        <taxon>Stramenopiles</taxon>
        <taxon>Ochrophyta</taxon>
        <taxon>Bacillariophyta</taxon>
        <taxon>Coscinodiscophyceae</taxon>
        <taxon>Thalassiosirophycidae</taxon>
        <taxon>Thalassiosirales</taxon>
        <taxon>Thalassiosiraceae</taxon>
        <taxon>Thalassiosira</taxon>
    </lineage>
</organism>